<dbReference type="Proteomes" id="UP001461498">
    <property type="component" value="Unassembled WGS sequence"/>
</dbReference>
<comment type="caution">
    <text evidence="1">The sequence shown here is derived from an EMBL/GenBank/DDBJ whole genome shotgun (WGS) entry which is preliminary data.</text>
</comment>
<dbReference type="AlphaFoldDB" id="A0AAW1D777"/>
<sequence length="181" mass="21373">MSNIFEKVVNNIVDKTHFNSLDIASELDLKHEQVVEVIKLIYKTGDYFMLNDKCQERWSLTDLGISLLKNRKQLKLNLIESNQVQNNECDKETYFNLNRIKNGDTLENEEKLDTYEFKKYIEKTMIKYLEGEMINKDALINIKLEFSVSEDMLQNDKWKTISLLPYNFNEMATKLQTGLKI</sequence>
<organism evidence="1 2">
    <name type="scientific">Rhynocoris fuscipes</name>
    <dbReference type="NCBI Taxonomy" id="488301"/>
    <lineage>
        <taxon>Eukaryota</taxon>
        <taxon>Metazoa</taxon>
        <taxon>Ecdysozoa</taxon>
        <taxon>Arthropoda</taxon>
        <taxon>Hexapoda</taxon>
        <taxon>Insecta</taxon>
        <taxon>Pterygota</taxon>
        <taxon>Neoptera</taxon>
        <taxon>Paraneoptera</taxon>
        <taxon>Hemiptera</taxon>
        <taxon>Heteroptera</taxon>
        <taxon>Panheteroptera</taxon>
        <taxon>Cimicomorpha</taxon>
        <taxon>Reduviidae</taxon>
        <taxon>Harpactorinae</taxon>
        <taxon>Harpactorini</taxon>
        <taxon>Rhynocoris</taxon>
    </lineage>
</organism>
<accession>A0AAW1D777</accession>
<name>A0AAW1D777_9HEMI</name>
<evidence type="ECO:0000313" key="1">
    <source>
        <dbReference type="EMBL" id="KAK9506611.1"/>
    </source>
</evidence>
<dbReference type="EMBL" id="JAPXFL010000005">
    <property type="protein sequence ID" value="KAK9506611.1"/>
    <property type="molecule type" value="Genomic_DNA"/>
</dbReference>
<keyword evidence="2" id="KW-1185">Reference proteome</keyword>
<proteinExistence type="predicted"/>
<reference evidence="1 2" key="1">
    <citation type="submission" date="2022-12" db="EMBL/GenBank/DDBJ databases">
        <title>Chromosome-level genome assembly of true bugs.</title>
        <authorList>
            <person name="Ma L."/>
            <person name="Li H."/>
        </authorList>
    </citation>
    <scope>NUCLEOTIDE SEQUENCE [LARGE SCALE GENOMIC DNA]</scope>
    <source>
        <strain evidence="1">Lab_2022b</strain>
    </source>
</reference>
<gene>
    <name evidence="1" type="ORF">O3M35_008510</name>
</gene>
<evidence type="ECO:0000313" key="2">
    <source>
        <dbReference type="Proteomes" id="UP001461498"/>
    </source>
</evidence>
<protein>
    <submittedName>
        <fullName evidence="1">Uncharacterized protein</fullName>
    </submittedName>
</protein>